<keyword evidence="2" id="KW-1185">Reference proteome</keyword>
<proteinExistence type="predicted"/>
<protein>
    <submittedName>
        <fullName evidence="1">Uncharacterized protein</fullName>
    </submittedName>
</protein>
<organism evidence="1 2">
    <name type="scientific">Massilia terrae</name>
    <dbReference type="NCBI Taxonomy" id="1811224"/>
    <lineage>
        <taxon>Bacteria</taxon>
        <taxon>Pseudomonadati</taxon>
        <taxon>Pseudomonadota</taxon>
        <taxon>Betaproteobacteria</taxon>
        <taxon>Burkholderiales</taxon>
        <taxon>Oxalobacteraceae</taxon>
        <taxon>Telluria group</taxon>
        <taxon>Massilia</taxon>
    </lineage>
</organism>
<evidence type="ECO:0000313" key="1">
    <source>
        <dbReference type="EMBL" id="MCS0657887.1"/>
    </source>
</evidence>
<evidence type="ECO:0000313" key="2">
    <source>
        <dbReference type="Proteomes" id="UP001204621"/>
    </source>
</evidence>
<comment type="caution">
    <text evidence="1">The sequence shown here is derived from an EMBL/GenBank/DDBJ whole genome shotgun (WGS) entry which is preliminary data.</text>
</comment>
<accession>A0ABT2CV81</accession>
<dbReference type="Proteomes" id="UP001204621">
    <property type="component" value="Unassembled WGS sequence"/>
</dbReference>
<gene>
    <name evidence="1" type="ORF">NX778_07410</name>
</gene>
<dbReference type="RefSeq" id="WP_258811084.1">
    <property type="nucleotide sequence ID" value="NZ_JANUGU010000002.1"/>
</dbReference>
<reference evidence="1 2" key="1">
    <citation type="submission" date="2022-08" db="EMBL/GenBank/DDBJ databases">
        <title>Reclassification of Massilia species as members of the genera Telluria, Duganella, Pseudoduganella, Mokoshia gen. nov. and Zemynaea gen. nov. using orthogonal and non-orthogonal genome-based approaches.</title>
        <authorList>
            <person name="Bowman J.P."/>
        </authorList>
    </citation>
    <scope>NUCLEOTIDE SEQUENCE [LARGE SCALE GENOMIC DNA]</scope>
    <source>
        <strain evidence="1 2">JCM 31606</strain>
    </source>
</reference>
<name>A0ABT2CV81_9BURK</name>
<dbReference type="EMBL" id="JANUGU010000002">
    <property type="protein sequence ID" value="MCS0657887.1"/>
    <property type="molecule type" value="Genomic_DNA"/>
</dbReference>
<sequence>MNPVALILNPEFGQGVERIAREMPVWVLSSPTNDVAVEETRRKFKGAIDVTSFVPRRAGDRSATCAQALYDIDEHHGPWSSSRPYNELRIFGVSEADLPLDVLDELGLAPAESRGSALILHKHPGLHVAAR</sequence>